<protein>
    <submittedName>
        <fullName evidence="2">Uncharacterized protein</fullName>
    </submittedName>
</protein>
<organism evidence="2">
    <name type="scientific">marine sediment metagenome</name>
    <dbReference type="NCBI Taxonomy" id="412755"/>
    <lineage>
        <taxon>unclassified sequences</taxon>
        <taxon>metagenomes</taxon>
        <taxon>ecological metagenomes</taxon>
    </lineage>
</organism>
<reference evidence="2" key="1">
    <citation type="journal article" date="2014" name="Front. Microbiol.">
        <title>High frequency of phylogenetically diverse reductive dehalogenase-homologous genes in deep subseafloor sedimentary metagenomes.</title>
        <authorList>
            <person name="Kawai M."/>
            <person name="Futagami T."/>
            <person name="Toyoda A."/>
            <person name="Takaki Y."/>
            <person name="Nishi S."/>
            <person name="Hori S."/>
            <person name="Arai W."/>
            <person name="Tsubouchi T."/>
            <person name="Morono Y."/>
            <person name="Uchiyama I."/>
            <person name="Ito T."/>
            <person name="Fujiyama A."/>
            <person name="Inagaki F."/>
            <person name="Takami H."/>
        </authorList>
    </citation>
    <scope>NUCLEOTIDE SEQUENCE</scope>
    <source>
        <strain evidence="2">Expedition CK06-06</strain>
    </source>
</reference>
<dbReference type="EMBL" id="BARS01018404">
    <property type="protein sequence ID" value="GAF94085.1"/>
    <property type="molecule type" value="Genomic_DNA"/>
</dbReference>
<feature type="compositionally biased region" description="Low complexity" evidence="1">
    <location>
        <begin position="19"/>
        <end position="33"/>
    </location>
</feature>
<sequence>MLCLFAAVGLTLGQERPGGADAAQVDAAVGSQATSGQASQPTTAAADGPNRLRSPYATMSFFLRTVRDAEKGPDRYAEAMVCLDFGRMDPEAVKLKGPQYVSRLAA</sequence>
<name>X0V0A1_9ZZZZ</name>
<feature type="non-terminal residue" evidence="2">
    <location>
        <position position="106"/>
    </location>
</feature>
<feature type="region of interest" description="Disordered" evidence="1">
    <location>
        <begin position="16"/>
        <end position="51"/>
    </location>
</feature>
<accession>X0V0A1</accession>
<dbReference type="AlphaFoldDB" id="X0V0A1"/>
<comment type="caution">
    <text evidence="2">The sequence shown here is derived from an EMBL/GenBank/DDBJ whole genome shotgun (WGS) entry which is preliminary data.</text>
</comment>
<evidence type="ECO:0000256" key="1">
    <source>
        <dbReference type="SAM" id="MobiDB-lite"/>
    </source>
</evidence>
<feature type="compositionally biased region" description="Polar residues" evidence="1">
    <location>
        <begin position="34"/>
        <end position="43"/>
    </location>
</feature>
<proteinExistence type="predicted"/>
<gene>
    <name evidence="2" type="ORF">S01H1_29945</name>
</gene>
<evidence type="ECO:0000313" key="2">
    <source>
        <dbReference type="EMBL" id="GAF94085.1"/>
    </source>
</evidence>